<protein>
    <recommendedName>
        <fullName evidence="1">Co-chaperone DjlA N-terminal domain-containing protein</fullName>
    </recommendedName>
</protein>
<feature type="domain" description="Co-chaperone DjlA N-terminal" evidence="1">
    <location>
        <begin position="31"/>
        <end position="144"/>
    </location>
</feature>
<dbReference type="Pfam" id="PF05099">
    <property type="entry name" value="TerB"/>
    <property type="match status" value="1"/>
</dbReference>
<organism evidence="2 3">
    <name type="scientific">OM182 bacterium BACL3 MAG-120507-bin80</name>
    <dbReference type="NCBI Taxonomy" id="1655577"/>
    <lineage>
        <taxon>Bacteria</taxon>
        <taxon>Pseudomonadati</taxon>
        <taxon>Pseudomonadota</taxon>
        <taxon>Gammaproteobacteria</taxon>
        <taxon>OMG group</taxon>
        <taxon>OM182 clade</taxon>
    </lineage>
</organism>
<accession>A0A0R2SE87</accession>
<gene>
    <name evidence="2" type="ORF">ABR69_06200</name>
</gene>
<dbReference type="EMBL" id="LIBB01000292">
    <property type="protein sequence ID" value="KRO70794.1"/>
    <property type="molecule type" value="Genomic_DNA"/>
</dbReference>
<comment type="caution">
    <text evidence="2">The sequence shown here is derived from an EMBL/GenBank/DDBJ whole genome shotgun (WGS) entry which is preliminary data.</text>
</comment>
<dbReference type="Gene3D" id="1.10.3680.10">
    <property type="entry name" value="TerB-like"/>
    <property type="match status" value="1"/>
</dbReference>
<dbReference type="AlphaFoldDB" id="A0A0R2SE87"/>
<proteinExistence type="predicted"/>
<sequence>MLAKLKAMFQGSLGESADSGQLDALSENLITATLMVEVMNSDHRLDAREEQEFIAILVKTLGLDEEAADELRALAHEKAEESTSLYEFTAQVNTQFSVDAKLSLIKNMWRIAFADGEVDRYEDGVIRRVSELIYVSHSDFIRMKIAARDGV</sequence>
<name>A0A0R2SE87_9GAMM</name>
<dbReference type="InterPro" id="IPR029024">
    <property type="entry name" value="TerB-like"/>
</dbReference>
<dbReference type="CDD" id="cd07313">
    <property type="entry name" value="terB_like_2"/>
    <property type="match status" value="1"/>
</dbReference>
<reference evidence="2 3" key="1">
    <citation type="submission" date="2015-10" db="EMBL/GenBank/DDBJ databases">
        <title>Metagenome-Assembled Genomes uncover a global brackish microbiome.</title>
        <authorList>
            <person name="Hugerth L.W."/>
            <person name="Larsson J."/>
            <person name="Alneberg J."/>
            <person name="Lindh M.V."/>
            <person name="Legrand C."/>
            <person name="Pinhassi J."/>
            <person name="Andersson A.F."/>
        </authorList>
    </citation>
    <scope>NUCLEOTIDE SEQUENCE [LARGE SCALE GENOMIC DNA]</scope>
    <source>
        <strain evidence="2">BACL4 MAG-120507-bin80</strain>
    </source>
</reference>
<evidence type="ECO:0000259" key="1">
    <source>
        <dbReference type="Pfam" id="PF05099"/>
    </source>
</evidence>
<dbReference type="SUPFAM" id="SSF158682">
    <property type="entry name" value="TerB-like"/>
    <property type="match status" value="1"/>
</dbReference>
<dbReference type="InterPro" id="IPR007791">
    <property type="entry name" value="DjlA_N"/>
</dbReference>
<evidence type="ECO:0000313" key="2">
    <source>
        <dbReference type="EMBL" id="KRO70794.1"/>
    </source>
</evidence>
<dbReference type="Proteomes" id="UP000051934">
    <property type="component" value="Unassembled WGS sequence"/>
</dbReference>
<evidence type="ECO:0000313" key="3">
    <source>
        <dbReference type="Proteomes" id="UP000051934"/>
    </source>
</evidence>